<dbReference type="EC" id="3.1.1.41" evidence="2"/>
<protein>
    <submittedName>
        <fullName evidence="2">Acetyl xylan esterase 1</fullName>
        <ecNumber evidence="2">3.1.1.41</ecNumber>
    </submittedName>
</protein>
<comment type="caution">
    <text evidence="2">The sequence shown here is derived from an EMBL/GenBank/DDBJ whole genome shotgun (WGS) entry which is preliminary data.</text>
</comment>
<reference evidence="2 3" key="1">
    <citation type="journal article" date="2013" name="Genome Announc.">
        <title>Draft Genome Sequence of Arcticibacter svalbardensis Strain MN12-7T, a Member of the Family Sphingobacteriaceae Isolated from an Arctic Soil Sample.</title>
        <authorList>
            <person name="Shivaji S."/>
            <person name="Ara S."/>
            <person name="Prasad S."/>
            <person name="Manasa B.P."/>
            <person name="Begum Z."/>
            <person name="Singh A."/>
            <person name="Kumar Pinnaka A."/>
        </authorList>
    </citation>
    <scope>NUCLEOTIDE SEQUENCE [LARGE SCALE GENOMIC DNA]</scope>
    <source>
        <strain evidence="2 3">MN12-7</strain>
    </source>
</reference>
<gene>
    <name evidence="2" type="ORF">ADIARSV_1423</name>
</gene>
<dbReference type="OrthoDB" id="3668964at2"/>
<dbReference type="GO" id="GO:0047739">
    <property type="term" value="F:cephalosporin-C deacetylase activity"/>
    <property type="evidence" value="ECO:0007669"/>
    <property type="project" value="UniProtKB-EC"/>
</dbReference>
<dbReference type="Gene3D" id="3.40.50.1820">
    <property type="entry name" value="alpha/beta hydrolase"/>
    <property type="match status" value="1"/>
</dbReference>
<feature type="domain" description="Acetyl xylan esterase" evidence="1">
    <location>
        <begin position="1"/>
        <end position="73"/>
    </location>
</feature>
<evidence type="ECO:0000259" key="1">
    <source>
        <dbReference type="Pfam" id="PF05448"/>
    </source>
</evidence>
<keyword evidence="3" id="KW-1185">Reference proteome</keyword>
<dbReference type="InterPro" id="IPR008391">
    <property type="entry name" value="AXE1_dom"/>
</dbReference>
<sequence>MKTIGYYDVVNFAKQITVPGFYSWGYNDNTCPPTSVFSAVNSIKAGKTISITPISGHWRFEETNQESLEWIKKQLNRPTDPIK</sequence>
<evidence type="ECO:0000313" key="3">
    <source>
        <dbReference type="Proteomes" id="UP000014174"/>
    </source>
</evidence>
<accession>R9GU84</accession>
<dbReference type="STRING" id="1150600.ADIARSV_1423"/>
<dbReference type="EMBL" id="AQPN01000051">
    <property type="protein sequence ID" value="EOR95422.1"/>
    <property type="molecule type" value="Genomic_DNA"/>
</dbReference>
<keyword evidence="2" id="KW-0378">Hydrolase</keyword>
<dbReference type="InterPro" id="IPR039069">
    <property type="entry name" value="CE7"/>
</dbReference>
<dbReference type="PANTHER" id="PTHR40111">
    <property type="entry name" value="CEPHALOSPORIN-C DEACETYLASE"/>
    <property type="match status" value="1"/>
</dbReference>
<dbReference type="AlphaFoldDB" id="R9GU84"/>
<evidence type="ECO:0000313" key="2">
    <source>
        <dbReference type="EMBL" id="EOR95422.1"/>
    </source>
</evidence>
<dbReference type="InterPro" id="IPR029058">
    <property type="entry name" value="AB_hydrolase_fold"/>
</dbReference>
<dbReference type="GO" id="GO:0005976">
    <property type="term" value="P:polysaccharide metabolic process"/>
    <property type="evidence" value="ECO:0007669"/>
    <property type="project" value="TreeGrafter"/>
</dbReference>
<dbReference type="PANTHER" id="PTHR40111:SF1">
    <property type="entry name" value="CEPHALOSPORIN-C DEACETYLASE"/>
    <property type="match status" value="1"/>
</dbReference>
<dbReference type="SUPFAM" id="SSF53474">
    <property type="entry name" value="alpha/beta-Hydrolases"/>
    <property type="match status" value="1"/>
</dbReference>
<name>R9GU84_9SPHI</name>
<organism evidence="2 3">
    <name type="scientific">Arcticibacter svalbardensis MN12-7</name>
    <dbReference type="NCBI Taxonomy" id="1150600"/>
    <lineage>
        <taxon>Bacteria</taxon>
        <taxon>Pseudomonadati</taxon>
        <taxon>Bacteroidota</taxon>
        <taxon>Sphingobacteriia</taxon>
        <taxon>Sphingobacteriales</taxon>
        <taxon>Sphingobacteriaceae</taxon>
        <taxon>Arcticibacter</taxon>
    </lineage>
</organism>
<proteinExistence type="predicted"/>
<dbReference type="eggNOG" id="COG3458">
    <property type="taxonomic scope" value="Bacteria"/>
</dbReference>
<dbReference type="Pfam" id="PF05448">
    <property type="entry name" value="AXE1"/>
    <property type="match status" value="1"/>
</dbReference>
<dbReference type="Proteomes" id="UP000014174">
    <property type="component" value="Unassembled WGS sequence"/>
</dbReference>